<keyword evidence="2" id="KW-1185">Reference proteome</keyword>
<dbReference type="AlphaFoldDB" id="A0A2U1T9Q5"/>
<organism evidence="1 2">
    <name type="scientific">Corynebacterium yudongzhengii</name>
    <dbReference type="NCBI Taxonomy" id="2080740"/>
    <lineage>
        <taxon>Bacteria</taxon>
        <taxon>Bacillati</taxon>
        <taxon>Actinomycetota</taxon>
        <taxon>Actinomycetes</taxon>
        <taxon>Mycobacteriales</taxon>
        <taxon>Corynebacteriaceae</taxon>
        <taxon>Corynebacterium</taxon>
    </lineage>
</organism>
<evidence type="ECO:0000313" key="1">
    <source>
        <dbReference type="EMBL" id="PWC02665.1"/>
    </source>
</evidence>
<gene>
    <name evidence="1" type="ORF">DF222_01610</name>
</gene>
<protein>
    <recommendedName>
        <fullName evidence="3">DivIVA domain-containing protein</fullName>
    </recommendedName>
</protein>
<accession>A0A2U1T9Q5</accession>
<proteinExistence type="predicted"/>
<dbReference type="RefSeq" id="WP_108431776.1">
    <property type="nucleotide sequence ID" value="NZ_CP026947.1"/>
</dbReference>
<name>A0A2U1T9Q5_9CORY</name>
<evidence type="ECO:0008006" key="3">
    <source>
        <dbReference type="Google" id="ProtNLM"/>
    </source>
</evidence>
<reference evidence="2" key="1">
    <citation type="submission" date="2018-04" db="EMBL/GenBank/DDBJ databases">
        <authorList>
            <person name="Liu S."/>
            <person name="Wang Z."/>
            <person name="Li J."/>
        </authorList>
    </citation>
    <scope>NUCLEOTIDE SEQUENCE [LARGE SCALE GENOMIC DNA]</scope>
    <source>
        <strain evidence="2">2189</strain>
    </source>
</reference>
<dbReference type="Proteomes" id="UP000244989">
    <property type="component" value="Unassembled WGS sequence"/>
</dbReference>
<comment type="caution">
    <text evidence="1">The sequence shown here is derived from an EMBL/GenBank/DDBJ whole genome shotgun (WGS) entry which is preliminary data.</text>
</comment>
<sequence length="93" mass="10653">MFSWILLLLVLAALVVLSTWGWGKIFGLGDVMGDVDEKVDVRAFNRAALDRGELDDLRFELVPRGYRPEQVDEVIADLRAQLDEAHRLEREKD</sequence>
<evidence type="ECO:0000313" key="2">
    <source>
        <dbReference type="Proteomes" id="UP000244989"/>
    </source>
</evidence>
<dbReference type="EMBL" id="QEEZ01000002">
    <property type="protein sequence ID" value="PWC02665.1"/>
    <property type="molecule type" value="Genomic_DNA"/>
</dbReference>
<dbReference type="OrthoDB" id="3404379at2"/>
<dbReference type="KEGG" id="cyz:C3B44_07140"/>